<dbReference type="InterPro" id="IPR036895">
    <property type="entry name" value="Uracil-DNA_glycosylase-like_sf"/>
</dbReference>
<evidence type="ECO:0000256" key="4">
    <source>
        <dbReference type="SAM" id="MobiDB-lite"/>
    </source>
</evidence>
<reference evidence="6" key="1">
    <citation type="submission" date="2022-07" db="EMBL/GenBank/DDBJ databases">
        <title>Fungi with potential for degradation of polypropylene.</title>
        <authorList>
            <person name="Gostincar C."/>
        </authorList>
    </citation>
    <scope>NUCLEOTIDE SEQUENCE</scope>
    <source>
        <strain evidence="6">EXF-13287</strain>
    </source>
</reference>
<evidence type="ECO:0000313" key="6">
    <source>
        <dbReference type="EMBL" id="KAJ9137616.1"/>
    </source>
</evidence>
<dbReference type="FunFam" id="3.40.470.10:FF:000010">
    <property type="entry name" value="G/U mismatch-specific DNA glycosylase"/>
    <property type="match status" value="1"/>
</dbReference>
<dbReference type="Gene3D" id="3.40.470.10">
    <property type="entry name" value="Uracil-DNA glycosylase-like domain"/>
    <property type="match status" value="1"/>
</dbReference>
<accession>A0AA38VCG2</accession>
<dbReference type="PANTHER" id="PTHR12159">
    <property type="entry name" value="G/T AND G/U MISMATCH-SPECIFIC DNA GLYCOSYLASE"/>
    <property type="match status" value="1"/>
</dbReference>
<dbReference type="AlphaFoldDB" id="A0AA38VCG2"/>
<feature type="compositionally biased region" description="Low complexity" evidence="4">
    <location>
        <begin position="51"/>
        <end position="70"/>
    </location>
</feature>
<evidence type="ECO:0000256" key="3">
    <source>
        <dbReference type="ARBA" id="ARBA00023204"/>
    </source>
</evidence>
<dbReference type="SUPFAM" id="SSF52141">
    <property type="entry name" value="Uracil-DNA glycosylase-like"/>
    <property type="match status" value="1"/>
</dbReference>
<keyword evidence="3" id="KW-0234">DNA repair</keyword>
<dbReference type="PANTHER" id="PTHR12159:SF9">
    <property type="entry name" value="G_T MISMATCH-SPECIFIC THYMINE DNA GLYCOSYLASE"/>
    <property type="match status" value="1"/>
</dbReference>
<dbReference type="InterPro" id="IPR005122">
    <property type="entry name" value="Uracil-DNA_glycosylase-like"/>
</dbReference>
<dbReference type="GO" id="GO:0008263">
    <property type="term" value="F:pyrimidine-specific mismatch base pair DNA N-glycosylase activity"/>
    <property type="evidence" value="ECO:0007669"/>
    <property type="project" value="TreeGrafter"/>
</dbReference>
<proteinExistence type="predicted"/>
<dbReference type="SMART" id="SM00986">
    <property type="entry name" value="UDG"/>
    <property type="match status" value="1"/>
</dbReference>
<feature type="region of interest" description="Disordered" evidence="4">
    <location>
        <begin position="1"/>
        <end position="136"/>
    </location>
</feature>
<evidence type="ECO:0000313" key="7">
    <source>
        <dbReference type="Proteomes" id="UP001174691"/>
    </source>
</evidence>
<keyword evidence="1" id="KW-0227">DNA damage</keyword>
<dbReference type="SMART" id="SM00987">
    <property type="entry name" value="UreE_C"/>
    <property type="match status" value="1"/>
</dbReference>
<dbReference type="Pfam" id="PF03167">
    <property type="entry name" value="UDG"/>
    <property type="match status" value="1"/>
</dbReference>
<keyword evidence="2" id="KW-0378">Hydrolase</keyword>
<keyword evidence="7" id="KW-1185">Reference proteome</keyword>
<dbReference type="Proteomes" id="UP001174691">
    <property type="component" value="Unassembled WGS sequence"/>
</dbReference>
<dbReference type="InterPro" id="IPR015637">
    <property type="entry name" value="MUG/TDG"/>
</dbReference>
<evidence type="ECO:0000256" key="1">
    <source>
        <dbReference type="ARBA" id="ARBA00022763"/>
    </source>
</evidence>
<feature type="compositionally biased region" description="Low complexity" evidence="4">
    <location>
        <begin position="99"/>
        <end position="117"/>
    </location>
</feature>
<evidence type="ECO:0000256" key="2">
    <source>
        <dbReference type="ARBA" id="ARBA00022801"/>
    </source>
</evidence>
<feature type="compositionally biased region" description="Polar residues" evidence="4">
    <location>
        <begin position="1"/>
        <end position="12"/>
    </location>
</feature>
<dbReference type="GO" id="GO:0006285">
    <property type="term" value="P:base-excision repair, AP site formation"/>
    <property type="evidence" value="ECO:0007669"/>
    <property type="project" value="InterPro"/>
</dbReference>
<feature type="compositionally biased region" description="Polar residues" evidence="4">
    <location>
        <begin position="30"/>
        <end position="49"/>
    </location>
</feature>
<dbReference type="GO" id="GO:0004844">
    <property type="term" value="F:uracil DNA N-glycosylase activity"/>
    <property type="evidence" value="ECO:0007669"/>
    <property type="project" value="TreeGrafter"/>
</dbReference>
<dbReference type="EMBL" id="JANBVN010000157">
    <property type="protein sequence ID" value="KAJ9137616.1"/>
    <property type="molecule type" value="Genomic_DNA"/>
</dbReference>
<feature type="domain" description="Uracil-DNA glycosylase-like" evidence="5">
    <location>
        <begin position="144"/>
        <end position="338"/>
    </location>
</feature>
<evidence type="ECO:0000259" key="5">
    <source>
        <dbReference type="SMART" id="SM00986"/>
    </source>
</evidence>
<dbReference type="CDD" id="cd10028">
    <property type="entry name" value="UDG-F2_TDG_MUG"/>
    <property type="match status" value="1"/>
</dbReference>
<name>A0AA38VCG2_9PEZI</name>
<comment type="caution">
    <text evidence="6">The sequence shown here is derived from an EMBL/GenBank/DDBJ whole genome shotgun (WGS) entry which is preliminary data.</text>
</comment>
<protein>
    <submittedName>
        <fullName evidence="6">DNA glycosylase</fullName>
    </submittedName>
</protein>
<organism evidence="6 7">
    <name type="scientific">Coniochaeta hoffmannii</name>
    <dbReference type="NCBI Taxonomy" id="91930"/>
    <lineage>
        <taxon>Eukaryota</taxon>
        <taxon>Fungi</taxon>
        <taxon>Dikarya</taxon>
        <taxon>Ascomycota</taxon>
        <taxon>Pezizomycotina</taxon>
        <taxon>Sordariomycetes</taxon>
        <taxon>Sordariomycetidae</taxon>
        <taxon>Coniochaetales</taxon>
        <taxon>Coniochaetaceae</taxon>
        <taxon>Coniochaeta</taxon>
    </lineage>
</organism>
<sequence>MDNEEQTISPQPASFKGRLQLQDFMFQASPAPNMSSPTKDGPRSSNRLLTASAPASPSSASASASASPSRSRSRFELSLTPGTKRKPTGPPDDNEDDNIIPPDTSRSTPTPSASPSPSKRPRPRTRPPSTYAPPSVYAHLPHLPDAVAPNLLVLFVGLNPGVQTARQQHAYAHPSNLFWKLLYSSGITPRLVAASEDRGLPAMYGLGLTNIVSRPSRNGAELSKGEMDAGVAVLEEKVRRWRPEVTCVVGKSIWESIWRVRHGRGIRKEEFRYGWQEEGENMGKVGAEGMREEEREEGVDYGGEGEWKGSRVFVACSTSGLAATLRPPEKEAIFRELGVWTERRREERRVKEDK</sequence>
<gene>
    <name evidence="6" type="ORF">NKR19_g8166</name>
</gene>